<evidence type="ECO:0000313" key="1">
    <source>
        <dbReference type="EMBL" id="EFR30742.1"/>
    </source>
</evidence>
<dbReference type="RefSeq" id="WP_006418902.1">
    <property type="nucleotide sequence ID" value="NZ_AENN01000017.1"/>
</dbReference>
<keyword evidence="2" id="KW-1185">Reference proteome</keyword>
<sequence>MQALNNKQVVKASLACLASIFVLGTTSQVNHGCESLFSPVSVNAQTVSPEDQAQKILGQLVELYPETPLPNHILTAQSPEFLSAATTGQEKDGKFKILYYATENPIDLDDTKVNNLQPLASFEKVTYPDKNQAQEAVNQVIDTNGQEIDLGYGIIGYQNGGAGSRFTYWQEGNWALGVRTPNMENAESIELPYQVVTYLEEHLLPAPRDKGQISLDEGAASDLGVNQIIWQEDNIVYSISHVDPMAAIIMATSITEAAE</sequence>
<dbReference type="eggNOG" id="ENOG50325FQ">
    <property type="taxonomic scope" value="Bacteria"/>
</dbReference>
<name>E4KQU2_9LACT</name>
<comment type="caution">
    <text evidence="1">The sequence shown here is derived from an EMBL/GenBank/DDBJ whole genome shotgun (WGS) entry which is preliminary data.</text>
</comment>
<dbReference type="AlphaFoldDB" id="E4KQU2"/>
<protein>
    <submittedName>
        <fullName evidence="1">Uncharacterized protein</fullName>
    </submittedName>
</protein>
<accession>E4KQU2</accession>
<reference evidence="1 2" key="1">
    <citation type="submission" date="2010-10" db="EMBL/GenBank/DDBJ databases">
        <authorList>
            <person name="Durkin A.S."/>
            <person name="Madupu R."/>
            <person name="Torralba M."/>
            <person name="Gillis M."/>
            <person name="Methe B."/>
            <person name="Sutton G."/>
            <person name="Nelson K.E."/>
        </authorList>
    </citation>
    <scope>NUCLEOTIDE SEQUENCE [LARGE SCALE GENOMIC DNA]</scope>
    <source>
        <strain evidence="1 2">ACS-139-V-Col8</strain>
    </source>
</reference>
<proteinExistence type="predicted"/>
<organism evidence="1 2">
    <name type="scientific">Eremococcus coleocola ACS-139-V-Col8</name>
    <dbReference type="NCBI Taxonomy" id="908337"/>
    <lineage>
        <taxon>Bacteria</taxon>
        <taxon>Bacillati</taxon>
        <taxon>Bacillota</taxon>
        <taxon>Bacilli</taxon>
        <taxon>Lactobacillales</taxon>
        <taxon>Aerococcaceae</taxon>
        <taxon>Eremococcus</taxon>
    </lineage>
</organism>
<gene>
    <name evidence="1" type="ORF">HMPREF9257_0652</name>
</gene>
<evidence type="ECO:0000313" key="2">
    <source>
        <dbReference type="Proteomes" id="UP000005990"/>
    </source>
</evidence>
<dbReference type="EMBL" id="AENN01000017">
    <property type="protein sequence ID" value="EFR30742.1"/>
    <property type="molecule type" value="Genomic_DNA"/>
</dbReference>
<dbReference type="STRING" id="908337.HMPREF9257_0652"/>
<dbReference type="OrthoDB" id="2138638at2"/>
<dbReference type="Proteomes" id="UP000005990">
    <property type="component" value="Unassembled WGS sequence"/>
</dbReference>